<protein>
    <recommendedName>
        <fullName evidence="3">DUF1488 family protein</fullName>
    </recommendedName>
</protein>
<evidence type="ECO:0000313" key="1">
    <source>
        <dbReference type="EMBL" id="GJD49878.1"/>
    </source>
</evidence>
<evidence type="ECO:0008006" key="3">
    <source>
        <dbReference type="Google" id="ProtNLM"/>
    </source>
</evidence>
<dbReference type="Proteomes" id="UP001055167">
    <property type="component" value="Unassembled WGS sequence"/>
</dbReference>
<comment type="caution">
    <text evidence="1">The sequence shown here is derived from an EMBL/GenBank/DDBJ whole genome shotgun (WGS) entry which is preliminary data.</text>
</comment>
<gene>
    <name evidence="1" type="ORF">OPKNFCMD_2614</name>
</gene>
<reference evidence="1" key="2">
    <citation type="submission" date="2021-08" db="EMBL/GenBank/DDBJ databases">
        <authorList>
            <person name="Tani A."/>
            <person name="Ola A."/>
            <person name="Ogura Y."/>
            <person name="Katsura K."/>
            <person name="Hayashi T."/>
        </authorList>
    </citation>
    <scope>NUCLEOTIDE SEQUENCE</scope>
    <source>
        <strain evidence="1">KCTC 52305</strain>
    </source>
</reference>
<reference evidence="1" key="1">
    <citation type="journal article" date="2021" name="Front. Microbiol.">
        <title>Comprehensive Comparative Genomics and Phenotyping of Methylobacterium Species.</title>
        <authorList>
            <person name="Alessa O."/>
            <person name="Ogura Y."/>
            <person name="Fujitani Y."/>
            <person name="Takami H."/>
            <person name="Hayashi T."/>
            <person name="Sahin N."/>
            <person name="Tani A."/>
        </authorList>
    </citation>
    <scope>NUCLEOTIDE SEQUENCE</scope>
    <source>
        <strain evidence="1">KCTC 52305</strain>
    </source>
</reference>
<accession>A0ABQ4QX90</accession>
<sequence>MTNMAITHTYGSAMRFGDTTYSVCLLDPSDAVVDTYRMVADDDAAAIRRAAAFTARYAVEVRDRARLIARMPPRAGRGGGPAASGRQG</sequence>
<organism evidence="1 2">
    <name type="scientific">Methylobacterium crusticola</name>
    <dbReference type="NCBI Taxonomy" id="1697972"/>
    <lineage>
        <taxon>Bacteria</taxon>
        <taxon>Pseudomonadati</taxon>
        <taxon>Pseudomonadota</taxon>
        <taxon>Alphaproteobacteria</taxon>
        <taxon>Hyphomicrobiales</taxon>
        <taxon>Methylobacteriaceae</taxon>
        <taxon>Methylobacterium</taxon>
    </lineage>
</organism>
<name>A0ABQ4QX90_9HYPH</name>
<dbReference type="EMBL" id="BPQH01000007">
    <property type="protein sequence ID" value="GJD49878.1"/>
    <property type="molecule type" value="Genomic_DNA"/>
</dbReference>
<proteinExistence type="predicted"/>
<keyword evidence="2" id="KW-1185">Reference proteome</keyword>
<evidence type="ECO:0000313" key="2">
    <source>
        <dbReference type="Proteomes" id="UP001055167"/>
    </source>
</evidence>